<keyword evidence="3" id="KW-1185">Reference proteome</keyword>
<dbReference type="Gene3D" id="3.40.30.10">
    <property type="entry name" value="Glutaredoxin"/>
    <property type="match status" value="1"/>
</dbReference>
<feature type="domain" description="Glutaredoxin" evidence="1">
    <location>
        <begin position="10"/>
        <end position="65"/>
    </location>
</feature>
<proteinExistence type="predicted"/>
<dbReference type="RefSeq" id="WP_289388582.1">
    <property type="nucleotide sequence ID" value="NZ_JAUCBM010000014.1"/>
</dbReference>
<gene>
    <name evidence="2" type="ORF">ACFQ35_02655</name>
</gene>
<dbReference type="SUPFAM" id="SSF52833">
    <property type="entry name" value="Thioredoxin-like"/>
    <property type="match status" value="1"/>
</dbReference>
<evidence type="ECO:0000313" key="3">
    <source>
        <dbReference type="Proteomes" id="UP001597263"/>
    </source>
</evidence>
<dbReference type="EMBL" id="JBHTMA010000008">
    <property type="protein sequence ID" value="MFD1226071.1"/>
    <property type="molecule type" value="Genomic_DNA"/>
</dbReference>
<reference evidence="3" key="1">
    <citation type="journal article" date="2019" name="Int. J. Syst. Evol. Microbiol.">
        <title>The Global Catalogue of Microorganisms (GCM) 10K type strain sequencing project: providing services to taxonomists for standard genome sequencing and annotation.</title>
        <authorList>
            <consortium name="The Broad Institute Genomics Platform"/>
            <consortium name="The Broad Institute Genome Sequencing Center for Infectious Disease"/>
            <person name="Wu L."/>
            <person name="Ma J."/>
        </authorList>
    </citation>
    <scope>NUCLEOTIDE SEQUENCE [LARGE SCALE GENOMIC DNA]</scope>
    <source>
        <strain evidence="3">CCUG 49584</strain>
    </source>
</reference>
<evidence type="ECO:0000259" key="1">
    <source>
        <dbReference type="Pfam" id="PF00462"/>
    </source>
</evidence>
<dbReference type="PROSITE" id="PS51354">
    <property type="entry name" value="GLUTAREDOXIN_2"/>
    <property type="match status" value="1"/>
</dbReference>
<comment type="caution">
    <text evidence="2">The sequence shown here is derived from an EMBL/GenBank/DDBJ whole genome shotgun (WGS) entry which is preliminary data.</text>
</comment>
<organism evidence="2 3">
    <name type="scientific">Pseudochrobactrum kiredjianiae</name>
    <dbReference type="NCBI Taxonomy" id="386305"/>
    <lineage>
        <taxon>Bacteria</taxon>
        <taxon>Pseudomonadati</taxon>
        <taxon>Pseudomonadota</taxon>
        <taxon>Alphaproteobacteria</taxon>
        <taxon>Hyphomicrobiales</taxon>
        <taxon>Brucellaceae</taxon>
        <taxon>Pseudochrobactrum</taxon>
    </lineage>
</organism>
<dbReference type="Pfam" id="PF00462">
    <property type="entry name" value="Glutaredoxin"/>
    <property type="match status" value="1"/>
</dbReference>
<accession>A0ABW3V0G9</accession>
<dbReference type="Proteomes" id="UP001597263">
    <property type="component" value="Unassembled WGS sequence"/>
</dbReference>
<evidence type="ECO:0000313" key="2">
    <source>
        <dbReference type="EMBL" id="MFD1226071.1"/>
    </source>
</evidence>
<dbReference type="InterPro" id="IPR002109">
    <property type="entry name" value="Glutaredoxin"/>
</dbReference>
<protein>
    <submittedName>
        <fullName evidence="2">Glutaredoxin family protein</fullName>
    </submittedName>
</protein>
<dbReference type="CDD" id="cd02976">
    <property type="entry name" value="NrdH"/>
    <property type="match status" value="1"/>
</dbReference>
<dbReference type="InterPro" id="IPR036249">
    <property type="entry name" value="Thioredoxin-like_sf"/>
</dbReference>
<name>A0ABW3V0G9_9HYPH</name>
<sequence length="96" mass="10599">MMNAGTPQLLIYTTPTCPDCYALKRWLAQQEIAYEERDLTDPLIAEEAKTRTGVRVAPISIVGDQVFYGTFSSQKPGLMKALGLSDTQMETSEAQP</sequence>